<gene>
    <name evidence="2" type="ORF">M422DRAFT_265611</name>
</gene>
<dbReference type="OrthoDB" id="6770063at2759"/>
<dbReference type="InterPro" id="IPR035992">
    <property type="entry name" value="Ricin_B-like_lectins"/>
</dbReference>
<evidence type="ECO:0000313" key="3">
    <source>
        <dbReference type="Proteomes" id="UP000054279"/>
    </source>
</evidence>
<dbReference type="AlphaFoldDB" id="A0A0C9UTM0"/>
<keyword evidence="3" id="KW-1185">Reference proteome</keyword>
<reference evidence="2 3" key="1">
    <citation type="submission" date="2014-06" db="EMBL/GenBank/DDBJ databases">
        <title>Evolutionary Origins and Diversification of the Mycorrhizal Mutualists.</title>
        <authorList>
            <consortium name="DOE Joint Genome Institute"/>
            <consortium name="Mycorrhizal Genomics Consortium"/>
            <person name="Kohler A."/>
            <person name="Kuo A."/>
            <person name="Nagy L.G."/>
            <person name="Floudas D."/>
            <person name="Copeland A."/>
            <person name="Barry K.W."/>
            <person name="Cichocki N."/>
            <person name="Veneault-Fourrey C."/>
            <person name="LaButti K."/>
            <person name="Lindquist E.A."/>
            <person name="Lipzen A."/>
            <person name="Lundell T."/>
            <person name="Morin E."/>
            <person name="Murat C."/>
            <person name="Riley R."/>
            <person name="Ohm R."/>
            <person name="Sun H."/>
            <person name="Tunlid A."/>
            <person name="Henrissat B."/>
            <person name="Grigoriev I.V."/>
            <person name="Hibbett D.S."/>
            <person name="Martin F."/>
        </authorList>
    </citation>
    <scope>NUCLEOTIDE SEQUENCE [LARGE SCALE GENOMIC DNA]</scope>
    <source>
        <strain evidence="2 3">SS14</strain>
    </source>
</reference>
<dbReference type="InterPro" id="IPR000772">
    <property type="entry name" value="Ricin_B_lectin"/>
</dbReference>
<feature type="domain" description="Ricin B lectin" evidence="1">
    <location>
        <begin position="264"/>
        <end position="413"/>
    </location>
</feature>
<organism evidence="2 3">
    <name type="scientific">Sphaerobolus stellatus (strain SS14)</name>
    <dbReference type="NCBI Taxonomy" id="990650"/>
    <lineage>
        <taxon>Eukaryota</taxon>
        <taxon>Fungi</taxon>
        <taxon>Dikarya</taxon>
        <taxon>Basidiomycota</taxon>
        <taxon>Agaricomycotina</taxon>
        <taxon>Agaricomycetes</taxon>
        <taxon>Phallomycetidae</taxon>
        <taxon>Geastrales</taxon>
        <taxon>Sphaerobolaceae</taxon>
        <taxon>Sphaerobolus</taxon>
    </lineage>
</organism>
<dbReference type="HOGENOM" id="CLU_046900_0_0_1"/>
<proteinExistence type="predicted"/>
<dbReference type="SMART" id="SM00458">
    <property type="entry name" value="RICIN"/>
    <property type="match status" value="1"/>
</dbReference>
<accession>A0A0C9UTM0</accession>
<evidence type="ECO:0000259" key="1">
    <source>
        <dbReference type="SMART" id="SM00458"/>
    </source>
</evidence>
<evidence type="ECO:0000313" key="2">
    <source>
        <dbReference type="EMBL" id="KIJ32587.1"/>
    </source>
</evidence>
<dbReference type="Pfam" id="PF00652">
    <property type="entry name" value="Ricin_B_lectin"/>
    <property type="match status" value="2"/>
</dbReference>
<dbReference type="EMBL" id="KN837225">
    <property type="protein sequence ID" value="KIJ32587.1"/>
    <property type="molecule type" value="Genomic_DNA"/>
</dbReference>
<dbReference type="PROSITE" id="PS50231">
    <property type="entry name" value="RICIN_B_LECTIN"/>
    <property type="match status" value="3"/>
</dbReference>
<dbReference type="Proteomes" id="UP000054279">
    <property type="component" value="Unassembled WGS sequence"/>
</dbReference>
<sequence length="466" mass="50896">MHRDADGGTWAMAVNAGFSRLRAPDGMAILYAFAVRLTGFRPPDLIMLSVNFEIGDSKGHSTILLLKHGVSYCLILMHIDKADRQAYALFLLFLKSGFSIQRLACYFTRREGKECVLVTGRLPTPIKSAFELLQALRTRVVFNPPKMHSFFAIAAVSATLAVAQFGLPNTETAFQIQPTFRGDFPRTTCLTVFEATNGSAPLINDCTTITQDRAFLFSQPPGQLGQIKIFNTFCLEATGTNNGAKIVANACQDGNVHQQWLWNTNGVVQWGGFLEMCLDLTDGDLRNGNQVQIWECTSIAEGHSNQNQIWSANMLNNPFNEVFLAARDTCMGARSSDNGSPVFGVPCTDTTAHKVWRVPQFGHGNAGSIQVSFGTDGGAPVKCLDVTDGVINNGTKLQVWDCNGGINQQWFPTGTLIRWEGTSLLDPLCIDLTDGIEGNQLQIWNCAGGPNSNQMWFGVPPAQSDI</sequence>
<name>A0A0C9UTM0_SPHS4</name>
<dbReference type="SUPFAM" id="SSF50370">
    <property type="entry name" value="Ricin B-like lectins"/>
    <property type="match status" value="3"/>
</dbReference>
<dbReference type="CDD" id="cd00161">
    <property type="entry name" value="beta-trefoil_Ricin-like"/>
    <property type="match status" value="2"/>
</dbReference>
<protein>
    <submittedName>
        <fullName evidence="2">Carbohydrate-binding module family 13 protein</fullName>
    </submittedName>
</protein>
<dbReference type="Gene3D" id="2.80.10.50">
    <property type="match status" value="3"/>
</dbReference>